<dbReference type="InterPro" id="IPR021054">
    <property type="entry name" value="Cell_wall_mannoprotein_1"/>
</dbReference>
<dbReference type="AlphaFoldDB" id="A0A316W5N5"/>
<gene>
    <name evidence="2" type="ORF">IE81DRAFT_320660</name>
</gene>
<protein>
    <recommendedName>
        <fullName evidence="4">Hydrophobic surface binding protein</fullName>
    </recommendedName>
</protein>
<evidence type="ECO:0008006" key="4">
    <source>
        <dbReference type="Google" id="ProtNLM"/>
    </source>
</evidence>
<proteinExistence type="predicted"/>
<dbReference type="Gene3D" id="1.20.1280.140">
    <property type="match status" value="1"/>
</dbReference>
<sequence>MKFAVSAALLLAVAAAFVSADVAQVKRDVAAIDAGVAKLNNDLAAQNLNYFSALGIHQSAVNLDNTIKTATNNVNALSADEVSEADAQEVLNTLTGTEVNVKSASQRLIAQKPNFDRLGVTGLARDDTNNLARDTKLYGAALLSKTPASLQTDASSLLDKVNADLAEAVTAYA</sequence>
<evidence type="ECO:0000313" key="2">
    <source>
        <dbReference type="EMBL" id="PWN45062.1"/>
    </source>
</evidence>
<dbReference type="Pfam" id="PF12296">
    <property type="entry name" value="HsbA"/>
    <property type="match status" value="1"/>
</dbReference>
<dbReference type="EMBL" id="KZ819357">
    <property type="protein sequence ID" value="PWN45062.1"/>
    <property type="molecule type" value="Genomic_DNA"/>
</dbReference>
<dbReference type="OrthoDB" id="3485059at2759"/>
<dbReference type="InParanoid" id="A0A316W5N5"/>
<dbReference type="Proteomes" id="UP000245783">
    <property type="component" value="Unassembled WGS sequence"/>
</dbReference>
<feature type="chain" id="PRO_5016423047" description="Hydrophobic surface binding protein" evidence="1">
    <location>
        <begin position="21"/>
        <end position="173"/>
    </location>
</feature>
<evidence type="ECO:0000313" key="3">
    <source>
        <dbReference type="Proteomes" id="UP000245783"/>
    </source>
</evidence>
<organism evidence="2 3">
    <name type="scientific">Ceraceosorus guamensis</name>
    <dbReference type="NCBI Taxonomy" id="1522189"/>
    <lineage>
        <taxon>Eukaryota</taxon>
        <taxon>Fungi</taxon>
        <taxon>Dikarya</taxon>
        <taxon>Basidiomycota</taxon>
        <taxon>Ustilaginomycotina</taxon>
        <taxon>Exobasidiomycetes</taxon>
        <taxon>Ceraceosorales</taxon>
        <taxon>Ceraceosoraceae</taxon>
        <taxon>Ceraceosorus</taxon>
    </lineage>
</organism>
<dbReference type="PANTHER" id="PTHR38123:SF1">
    <property type="entry name" value="HYDROPHOBIC SURFACE BINDING PROTEIN"/>
    <property type="match status" value="1"/>
</dbReference>
<feature type="signal peptide" evidence="1">
    <location>
        <begin position="1"/>
        <end position="20"/>
    </location>
</feature>
<evidence type="ECO:0000256" key="1">
    <source>
        <dbReference type="SAM" id="SignalP"/>
    </source>
</evidence>
<accession>A0A316W5N5</accession>
<keyword evidence="3" id="KW-1185">Reference proteome</keyword>
<reference evidence="2 3" key="1">
    <citation type="journal article" date="2018" name="Mol. Biol. Evol.">
        <title>Broad Genomic Sampling Reveals a Smut Pathogenic Ancestry of the Fungal Clade Ustilaginomycotina.</title>
        <authorList>
            <person name="Kijpornyongpan T."/>
            <person name="Mondo S.J."/>
            <person name="Barry K."/>
            <person name="Sandor L."/>
            <person name="Lee J."/>
            <person name="Lipzen A."/>
            <person name="Pangilinan J."/>
            <person name="LaButti K."/>
            <person name="Hainaut M."/>
            <person name="Henrissat B."/>
            <person name="Grigoriev I.V."/>
            <person name="Spatafora J.W."/>
            <person name="Aime M.C."/>
        </authorList>
    </citation>
    <scope>NUCLEOTIDE SEQUENCE [LARGE SCALE GENOMIC DNA]</scope>
    <source>
        <strain evidence="2 3">MCA 4658</strain>
    </source>
</reference>
<dbReference type="GeneID" id="37034965"/>
<name>A0A316W5N5_9BASI</name>
<dbReference type="GO" id="GO:0005576">
    <property type="term" value="C:extracellular region"/>
    <property type="evidence" value="ECO:0007669"/>
    <property type="project" value="TreeGrafter"/>
</dbReference>
<dbReference type="PANTHER" id="PTHR38123">
    <property type="entry name" value="CELL WALL SERINE-THREONINE-RICH GALACTOMANNOPROTEIN MP1 (AFU_ORTHOLOGUE AFUA_4G03240)"/>
    <property type="match status" value="1"/>
</dbReference>
<dbReference type="RefSeq" id="XP_025372222.1">
    <property type="nucleotide sequence ID" value="XM_025513095.1"/>
</dbReference>
<keyword evidence="1" id="KW-0732">Signal</keyword>